<gene>
    <name evidence="1" type="ORF">POPTR_013G012666v4</name>
</gene>
<organism evidence="1 2">
    <name type="scientific">Populus trichocarpa</name>
    <name type="common">Western balsam poplar</name>
    <name type="synonym">Populus balsamifera subsp. trichocarpa</name>
    <dbReference type="NCBI Taxonomy" id="3694"/>
    <lineage>
        <taxon>Eukaryota</taxon>
        <taxon>Viridiplantae</taxon>
        <taxon>Streptophyta</taxon>
        <taxon>Embryophyta</taxon>
        <taxon>Tracheophyta</taxon>
        <taxon>Spermatophyta</taxon>
        <taxon>Magnoliopsida</taxon>
        <taxon>eudicotyledons</taxon>
        <taxon>Gunneridae</taxon>
        <taxon>Pentapetalae</taxon>
        <taxon>rosids</taxon>
        <taxon>fabids</taxon>
        <taxon>Malpighiales</taxon>
        <taxon>Salicaceae</taxon>
        <taxon>Saliceae</taxon>
        <taxon>Populus</taxon>
    </lineage>
</organism>
<keyword evidence="2" id="KW-1185">Reference proteome</keyword>
<dbReference type="Proteomes" id="UP000006729">
    <property type="component" value="Chromosome 13"/>
</dbReference>
<comment type="caution">
    <text evidence="1">The sequence shown here is derived from an EMBL/GenBank/DDBJ whole genome shotgun (WGS) entry which is preliminary data.</text>
</comment>
<evidence type="ECO:0000313" key="1">
    <source>
        <dbReference type="EMBL" id="KAI9382971.1"/>
    </source>
</evidence>
<evidence type="ECO:0000313" key="2">
    <source>
        <dbReference type="Proteomes" id="UP000006729"/>
    </source>
</evidence>
<accession>A0ACC0S2K4</accession>
<proteinExistence type="predicted"/>
<dbReference type="EMBL" id="CM009302">
    <property type="protein sequence ID" value="KAI9382971.1"/>
    <property type="molecule type" value="Genomic_DNA"/>
</dbReference>
<name>A0ACC0S2K4_POPTR</name>
<reference evidence="1 2" key="1">
    <citation type="journal article" date="2006" name="Science">
        <title>The genome of black cottonwood, Populus trichocarpa (Torr. &amp; Gray).</title>
        <authorList>
            <person name="Tuskan G.A."/>
            <person name="Difazio S."/>
            <person name="Jansson S."/>
            <person name="Bohlmann J."/>
            <person name="Grigoriev I."/>
            <person name="Hellsten U."/>
            <person name="Putnam N."/>
            <person name="Ralph S."/>
            <person name="Rombauts S."/>
            <person name="Salamov A."/>
            <person name="Schein J."/>
            <person name="Sterck L."/>
            <person name="Aerts A."/>
            <person name="Bhalerao R.R."/>
            <person name="Bhalerao R.P."/>
            <person name="Blaudez D."/>
            <person name="Boerjan W."/>
            <person name="Brun A."/>
            <person name="Brunner A."/>
            <person name="Busov V."/>
            <person name="Campbell M."/>
            <person name="Carlson J."/>
            <person name="Chalot M."/>
            <person name="Chapman J."/>
            <person name="Chen G.L."/>
            <person name="Cooper D."/>
            <person name="Coutinho P.M."/>
            <person name="Couturier J."/>
            <person name="Covert S."/>
            <person name="Cronk Q."/>
            <person name="Cunningham R."/>
            <person name="Davis J."/>
            <person name="Degroeve S."/>
            <person name="Dejardin A."/>
            <person name="Depamphilis C."/>
            <person name="Detter J."/>
            <person name="Dirks B."/>
            <person name="Dubchak I."/>
            <person name="Duplessis S."/>
            <person name="Ehlting J."/>
            <person name="Ellis B."/>
            <person name="Gendler K."/>
            <person name="Goodstein D."/>
            <person name="Gribskov M."/>
            <person name="Grimwood J."/>
            <person name="Groover A."/>
            <person name="Gunter L."/>
            <person name="Hamberger B."/>
            <person name="Heinze B."/>
            <person name="Helariutta Y."/>
            <person name="Henrissat B."/>
            <person name="Holligan D."/>
            <person name="Holt R."/>
            <person name="Huang W."/>
            <person name="Islam-Faridi N."/>
            <person name="Jones S."/>
            <person name="Jones-Rhoades M."/>
            <person name="Jorgensen R."/>
            <person name="Joshi C."/>
            <person name="Kangasjarvi J."/>
            <person name="Karlsson J."/>
            <person name="Kelleher C."/>
            <person name="Kirkpatrick R."/>
            <person name="Kirst M."/>
            <person name="Kohler A."/>
            <person name="Kalluri U."/>
            <person name="Larimer F."/>
            <person name="Leebens-Mack J."/>
            <person name="Leple J.C."/>
            <person name="Locascio P."/>
            <person name="Lou Y."/>
            <person name="Lucas S."/>
            <person name="Martin F."/>
            <person name="Montanini B."/>
            <person name="Napoli C."/>
            <person name="Nelson D.R."/>
            <person name="Nelson C."/>
            <person name="Nieminen K."/>
            <person name="Nilsson O."/>
            <person name="Pereda V."/>
            <person name="Peter G."/>
            <person name="Philippe R."/>
            <person name="Pilate G."/>
            <person name="Poliakov A."/>
            <person name="Razumovskaya J."/>
            <person name="Richardson P."/>
            <person name="Rinaldi C."/>
            <person name="Ritland K."/>
            <person name="Rouze P."/>
            <person name="Ryaboy D."/>
            <person name="Schmutz J."/>
            <person name="Schrader J."/>
            <person name="Segerman B."/>
            <person name="Shin H."/>
            <person name="Siddiqui A."/>
            <person name="Sterky F."/>
            <person name="Terry A."/>
            <person name="Tsai C.J."/>
            <person name="Uberbacher E."/>
            <person name="Unneberg P."/>
            <person name="Vahala J."/>
            <person name="Wall K."/>
            <person name="Wessler S."/>
            <person name="Yang G."/>
            <person name="Yin T."/>
            <person name="Douglas C."/>
            <person name="Marra M."/>
            <person name="Sandberg G."/>
            <person name="Van de Peer Y."/>
            <person name="Rokhsar D."/>
        </authorList>
    </citation>
    <scope>NUCLEOTIDE SEQUENCE [LARGE SCALE GENOMIC DNA]</scope>
    <source>
        <strain evidence="2">cv. Nisqually</strain>
    </source>
</reference>
<sequence length="176" mass="19963">MVGKISLENSTGKKCYILSERELSITWANNSLYCSWKPHSQSTICWLQIHGKINTEMLSPKTIYGAYLMVKFAGRAYGLDTLQSQISEEGGNFKSVGKVYLRRRQDKNKQACLLKGSNYLQEREDECIEIELGSFYNDGGDAKEVEMCRKEVPGEHLKGGLIVEGIELRPKKMMKV</sequence>
<protein>
    <submittedName>
        <fullName evidence="1">Uncharacterized protein</fullName>
    </submittedName>
</protein>